<dbReference type="Pfam" id="PF01887">
    <property type="entry name" value="SAM_HAT_N"/>
    <property type="match status" value="1"/>
</dbReference>
<evidence type="ECO:0000256" key="1">
    <source>
        <dbReference type="ARBA" id="ARBA00022691"/>
    </source>
</evidence>
<organism evidence="5 6">
    <name type="scientific">Granulicella pectinivorans</name>
    <dbReference type="NCBI Taxonomy" id="474950"/>
    <lineage>
        <taxon>Bacteria</taxon>
        <taxon>Pseudomonadati</taxon>
        <taxon>Acidobacteriota</taxon>
        <taxon>Terriglobia</taxon>
        <taxon>Terriglobales</taxon>
        <taxon>Acidobacteriaceae</taxon>
        <taxon>Granulicella</taxon>
    </lineage>
</organism>
<dbReference type="SUPFAM" id="SSF101852">
    <property type="entry name" value="Bacterial fluorinating enzyme, C-terminal domain"/>
    <property type="match status" value="1"/>
</dbReference>
<dbReference type="PANTHER" id="PTHR35092">
    <property type="entry name" value="CHLORINASE MJ1651"/>
    <property type="match status" value="1"/>
</dbReference>
<dbReference type="Proteomes" id="UP000199024">
    <property type="component" value="Unassembled WGS sequence"/>
</dbReference>
<dbReference type="InterPro" id="IPR002747">
    <property type="entry name" value="SAM_OH_AdoTrfase"/>
</dbReference>
<dbReference type="PANTHER" id="PTHR35092:SF1">
    <property type="entry name" value="CHLORINASE MJ1651"/>
    <property type="match status" value="1"/>
</dbReference>
<dbReference type="Gene3D" id="2.40.30.90">
    <property type="entry name" value="Bacterial fluorinating enzyme like"/>
    <property type="match status" value="1"/>
</dbReference>
<evidence type="ECO:0000313" key="6">
    <source>
        <dbReference type="Proteomes" id="UP000199024"/>
    </source>
</evidence>
<dbReference type="Pfam" id="PF20257">
    <property type="entry name" value="SAM_HAT_C"/>
    <property type="match status" value="1"/>
</dbReference>
<gene>
    <name evidence="5" type="ORF">SAMN05421771_0155</name>
</gene>
<dbReference type="SUPFAM" id="SSF102522">
    <property type="entry name" value="Bacterial fluorinating enzyme, N-terminal domain"/>
    <property type="match status" value="1"/>
</dbReference>
<dbReference type="InterPro" id="IPR046469">
    <property type="entry name" value="SAM_HAT_N"/>
</dbReference>
<dbReference type="EMBL" id="FOZL01000001">
    <property type="protein sequence ID" value="SFR97632.1"/>
    <property type="molecule type" value="Genomic_DNA"/>
</dbReference>
<evidence type="ECO:0000313" key="5">
    <source>
        <dbReference type="EMBL" id="SFR97632.1"/>
    </source>
</evidence>
<name>A0A1I6L2G6_9BACT</name>
<dbReference type="InterPro" id="IPR023228">
    <property type="entry name" value="SAM_OH_AdoTrfase_N_sf"/>
</dbReference>
<dbReference type="OrthoDB" id="9792195at2"/>
<proteinExistence type="inferred from homology"/>
<protein>
    <recommendedName>
        <fullName evidence="7">S-adenosyl-l-methionine hydroxide adenosyltransferase</fullName>
    </recommendedName>
</protein>
<feature type="domain" description="S-adenosyl-l-methionine hydroxide adenosyltransferase C-terminal" evidence="4">
    <location>
        <begin position="222"/>
        <end position="305"/>
    </location>
</feature>
<sequence>MHANRTGTPLYDGNSIPRQESPNVNLRRIFLPLLLLVAGAPAQQQHKTIGFMTDFDVRDDAVGICKAVMEGVAPGVRIIDITHQVTPYSIAEAARFLAGSSPYFAKDAVFVAVIDPTVGSKRKAIIAHSKVGQYFVLPDNGLLTLVQDRDGIDGVREITNPAWMIGAKLSSTFHGRDIFSPAGAHLARGDDWTQAGPAIDPATLVRLDLHNATLSPAGLSAEVIGTDGPFGNLVLNVPAETFAQLGYRIGDIIPVKLAGTVYTFPFVKTFADVPVGKPLFYIDSRGRLSLGINQRNFSTTYHVDAPAQLSIPRKPQ</sequence>
<dbReference type="InterPro" id="IPR046470">
    <property type="entry name" value="SAM_HAT_C"/>
</dbReference>
<evidence type="ECO:0008006" key="7">
    <source>
        <dbReference type="Google" id="ProtNLM"/>
    </source>
</evidence>
<evidence type="ECO:0000259" key="4">
    <source>
        <dbReference type="Pfam" id="PF20257"/>
    </source>
</evidence>
<keyword evidence="1" id="KW-0949">S-adenosyl-L-methionine</keyword>
<comment type="similarity">
    <text evidence="2">Belongs to the SAM hydrolase / SAM-dependent halogenase family.</text>
</comment>
<dbReference type="PIRSF" id="PIRSF006779">
    <property type="entry name" value="UCP006779"/>
    <property type="match status" value="1"/>
</dbReference>
<reference evidence="5 6" key="1">
    <citation type="submission" date="2016-10" db="EMBL/GenBank/DDBJ databases">
        <authorList>
            <person name="de Groot N.N."/>
        </authorList>
    </citation>
    <scope>NUCLEOTIDE SEQUENCE [LARGE SCALE GENOMIC DNA]</scope>
    <source>
        <strain evidence="5 6">DSM 21001</strain>
    </source>
</reference>
<feature type="domain" description="S-adenosyl-l-methionine hydroxide adenosyltransferase N-terminal" evidence="3">
    <location>
        <begin position="49"/>
        <end position="195"/>
    </location>
</feature>
<dbReference type="InterPro" id="IPR023227">
    <property type="entry name" value="SAM_OH_AdoTrfase_C_sf"/>
</dbReference>
<dbReference type="Gene3D" id="3.40.50.10790">
    <property type="entry name" value="S-adenosyl-l-methionine hydroxide adenosyltransferase, N-terminal"/>
    <property type="match status" value="1"/>
</dbReference>
<evidence type="ECO:0000259" key="3">
    <source>
        <dbReference type="Pfam" id="PF01887"/>
    </source>
</evidence>
<accession>A0A1I6L2G6</accession>
<evidence type="ECO:0000256" key="2">
    <source>
        <dbReference type="ARBA" id="ARBA00024035"/>
    </source>
</evidence>
<dbReference type="AlphaFoldDB" id="A0A1I6L2G6"/>
<keyword evidence="6" id="KW-1185">Reference proteome</keyword>
<dbReference type="STRING" id="474950.SAMN05421771_0155"/>